<evidence type="ECO:0000313" key="1">
    <source>
        <dbReference type="EMBL" id="CAL5135767.1"/>
    </source>
</evidence>
<reference evidence="1" key="1">
    <citation type="submission" date="2024-06" db="EMBL/GenBank/DDBJ databases">
        <authorList>
            <person name="Liu X."/>
            <person name="Lenzi L."/>
            <person name="Haldenby T S."/>
            <person name="Uol C."/>
        </authorList>
    </citation>
    <scope>NUCLEOTIDE SEQUENCE</scope>
</reference>
<sequence>MSDKKPVAAERGARKKLVMGTSRYMSTVKSSMARPTPPQFVEIIRPPACSKLCPPSTSVRQSSPNADVSQRHTNLVINDSVASAVLPFSSKSVHHPRRSLSAGSLPSKVVGCTSTHNVLTSDSSNRVKSERAREKAAAFEAARIGWEVLHGLAAQTCAAKTDHNVETVKNLLCAIRATRERIVALKQKRVDLDCWLQSMRRLQSESDALTILLDLLEVPSTEKKGDTAGSNLCRRLTNWTDNVIPVLSRLPVRGIVPPENQNELAADLKNAVVLAKKFTEVSEAELCTLESLADLVELVADRLENQTVASVESERDQLLVAATDFAHEASLRFERIQRAWLIQSKLDSCFRSGIN</sequence>
<evidence type="ECO:0000313" key="2">
    <source>
        <dbReference type="Proteomes" id="UP001497525"/>
    </source>
</evidence>
<dbReference type="EMBL" id="CAXLJL010000268">
    <property type="protein sequence ID" value="CAL5135767.1"/>
    <property type="molecule type" value="Genomic_DNA"/>
</dbReference>
<proteinExistence type="predicted"/>
<accession>A0AAV2THI6</accession>
<organism evidence="1 2">
    <name type="scientific">Calicophoron daubneyi</name>
    <name type="common">Rumen fluke</name>
    <name type="synonym">Paramphistomum daubneyi</name>
    <dbReference type="NCBI Taxonomy" id="300641"/>
    <lineage>
        <taxon>Eukaryota</taxon>
        <taxon>Metazoa</taxon>
        <taxon>Spiralia</taxon>
        <taxon>Lophotrochozoa</taxon>
        <taxon>Platyhelminthes</taxon>
        <taxon>Trematoda</taxon>
        <taxon>Digenea</taxon>
        <taxon>Plagiorchiida</taxon>
        <taxon>Pronocephalata</taxon>
        <taxon>Paramphistomoidea</taxon>
        <taxon>Paramphistomidae</taxon>
        <taxon>Calicophoron</taxon>
    </lineage>
</organism>
<dbReference type="AlphaFoldDB" id="A0AAV2THI6"/>
<comment type="caution">
    <text evidence="1">The sequence shown here is derived from an EMBL/GenBank/DDBJ whole genome shotgun (WGS) entry which is preliminary data.</text>
</comment>
<name>A0AAV2THI6_CALDB</name>
<gene>
    <name evidence="1" type="ORF">CDAUBV1_LOCUS9880</name>
</gene>
<protein>
    <submittedName>
        <fullName evidence="1">Uncharacterized protein</fullName>
    </submittedName>
</protein>
<dbReference type="Proteomes" id="UP001497525">
    <property type="component" value="Unassembled WGS sequence"/>
</dbReference>